<feature type="signal peptide" evidence="1">
    <location>
        <begin position="1"/>
        <end position="22"/>
    </location>
</feature>
<protein>
    <recommendedName>
        <fullName evidence="4">YHYH domain-containing protein</fullName>
    </recommendedName>
</protein>
<reference evidence="2 3" key="1">
    <citation type="submission" date="2024-07" db="EMBL/GenBank/DDBJ databases">
        <title>Uliginosibacterium paludis KCTC:42655.</title>
        <authorList>
            <person name="Kim M.K."/>
        </authorList>
    </citation>
    <scope>NUCLEOTIDE SEQUENCE [LARGE SCALE GENOMIC DNA]</scope>
    <source>
        <strain evidence="2 3">KCTC 42655</strain>
    </source>
</reference>
<keyword evidence="3" id="KW-1185">Reference proteome</keyword>
<comment type="caution">
    <text evidence="2">The sequence shown here is derived from an EMBL/GenBank/DDBJ whole genome shotgun (WGS) entry which is preliminary data.</text>
</comment>
<evidence type="ECO:0000313" key="2">
    <source>
        <dbReference type="EMBL" id="MET1489318.1"/>
    </source>
</evidence>
<name>A0ABV2CN74_9RHOO</name>
<keyword evidence="1" id="KW-0732">Signal</keyword>
<sequence>MRTLLRFAIWLIAGFIISHVHAGEMMNEPQRAGMNETCNGTSIFAQGADGGDSGDGYHVHGVEKHW</sequence>
<feature type="chain" id="PRO_5045178290" description="YHYH domain-containing protein" evidence="1">
    <location>
        <begin position="23"/>
        <end position="66"/>
    </location>
</feature>
<dbReference type="EMBL" id="JBEWLZ010000003">
    <property type="protein sequence ID" value="MET1489318.1"/>
    <property type="molecule type" value="Genomic_DNA"/>
</dbReference>
<proteinExistence type="predicted"/>
<dbReference type="RefSeq" id="WP_345925700.1">
    <property type="nucleotide sequence ID" value="NZ_JBDIVF010000002.1"/>
</dbReference>
<evidence type="ECO:0008006" key="4">
    <source>
        <dbReference type="Google" id="ProtNLM"/>
    </source>
</evidence>
<evidence type="ECO:0000313" key="3">
    <source>
        <dbReference type="Proteomes" id="UP001548590"/>
    </source>
</evidence>
<organism evidence="2 3">
    <name type="scientific">Uliginosibacterium paludis</name>
    <dbReference type="NCBI Taxonomy" id="1615952"/>
    <lineage>
        <taxon>Bacteria</taxon>
        <taxon>Pseudomonadati</taxon>
        <taxon>Pseudomonadota</taxon>
        <taxon>Betaproteobacteria</taxon>
        <taxon>Rhodocyclales</taxon>
        <taxon>Zoogloeaceae</taxon>
        <taxon>Uliginosibacterium</taxon>
    </lineage>
</organism>
<evidence type="ECO:0000256" key="1">
    <source>
        <dbReference type="SAM" id="SignalP"/>
    </source>
</evidence>
<gene>
    <name evidence="2" type="ORF">ABVT11_05735</name>
</gene>
<accession>A0ABV2CN74</accession>
<dbReference type="Proteomes" id="UP001548590">
    <property type="component" value="Unassembled WGS sequence"/>
</dbReference>